<evidence type="ECO:0000256" key="2">
    <source>
        <dbReference type="SAM" id="SignalP"/>
    </source>
</evidence>
<keyword evidence="1" id="KW-0812">Transmembrane</keyword>
<evidence type="ECO:0000256" key="1">
    <source>
        <dbReference type="SAM" id="Phobius"/>
    </source>
</evidence>
<accession>A0A396RWV5</accession>
<reference evidence="3 4" key="1">
    <citation type="submission" date="2018-08" db="EMBL/GenBank/DDBJ databases">
        <title>The multiple taxonomic identification of Sphingomonas gilva.</title>
        <authorList>
            <person name="Zhu D."/>
            <person name="Zheng S."/>
        </authorList>
    </citation>
    <scope>NUCLEOTIDE SEQUENCE [LARGE SCALE GENOMIC DNA]</scope>
    <source>
        <strain evidence="3 4">ZDH117</strain>
    </source>
</reference>
<organism evidence="3 4">
    <name type="scientific">Sphingomonas gilva</name>
    <dbReference type="NCBI Taxonomy" id="2305907"/>
    <lineage>
        <taxon>Bacteria</taxon>
        <taxon>Pseudomonadati</taxon>
        <taxon>Pseudomonadota</taxon>
        <taxon>Alphaproteobacteria</taxon>
        <taxon>Sphingomonadales</taxon>
        <taxon>Sphingomonadaceae</taxon>
        <taxon>Sphingomonas</taxon>
    </lineage>
</organism>
<keyword evidence="4" id="KW-1185">Reference proteome</keyword>
<keyword evidence="1" id="KW-0472">Membrane</keyword>
<proteinExistence type="predicted"/>
<comment type="caution">
    <text evidence="3">The sequence shown here is derived from an EMBL/GenBank/DDBJ whole genome shotgun (WGS) entry which is preliminary data.</text>
</comment>
<keyword evidence="1" id="KW-1133">Transmembrane helix</keyword>
<dbReference type="AlphaFoldDB" id="A0A396RWV5"/>
<name>A0A396RWV5_9SPHN</name>
<keyword evidence="2" id="KW-0732">Signal</keyword>
<evidence type="ECO:0008006" key="5">
    <source>
        <dbReference type="Google" id="ProtNLM"/>
    </source>
</evidence>
<feature type="transmembrane region" description="Helical" evidence="1">
    <location>
        <begin position="44"/>
        <end position="64"/>
    </location>
</feature>
<evidence type="ECO:0000313" key="4">
    <source>
        <dbReference type="Proteomes" id="UP000266693"/>
    </source>
</evidence>
<dbReference type="OrthoDB" id="7585167at2"/>
<evidence type="ECO:0000313" key="3">
    <source>
        <dbReference type="EMBL" id="RHW18953.1"/>
    </source>
</evidence>
<gene>
    <name evidence="3" type="ORF">D1610_02110</name>
</gene>
<dbReference type="EMBL" id="QWLV01000001">
    <property type="protein sequence ID" value="RHW18953.1"/>
    <property type="molecule type" value="Genomic_DNA"/>
</dbReference>
<feature type="chain" id="PRO_5017316165" description="Flagellar biosynthesis protein FliO" evidence="2">
    <location>
        <begin position="29"/>
        <end position="138"/>
    </location>
</feature>
<feature type="signal peptide" evidence="2">
    <location>
        <begin position="1"/>
        <end position="28"/>
    </location>
</feature>
<dbReference type="RefSeq" id="WP_118862461.1">
    <property type="nucleotide sequence ID" value="NZ_QWLV01000001.1"/>
</dbReference>
<dbReference type="Proteomes" id="UP000266693">
    <property type="component" value="Unassembled WGS sequence"/>
</dbReference>
<sequence>MAGLNGRSRQWRVAATVWLLCHATHVHAAPGRLGGGGGVDIPIGRIFAVTMLCIMLAALAAFAIKRGGGRVRVGALSNLLRRLPADRRMQVIETRRASQFADVCLIRCDDREYLALCSQHQFLLLRESAAAEDAPECE</sequence>
<protein>
    <recommendedName>
        <fullName evidence="5">Flagellar biosynthesis protein FliO</fullName>
    </recommendedName>
</protein>